<protein>
    <recommendedName>
        <fullName evidence="8">Rhodopsin domain-containing protein</fullName>
    </recommendedName>
</protein>
<proteinExistence type="inferred from homology"/>
<comment type="subcellular location">
    <subcellularLocation>
        <location evidence="1">Membrane</location>
        <topology evidence="1">Multi-pass membrane protein</topology>
    </subcellularLocation>
</comment>
<feature type="transmembrane region" description="Helical" evidence="7">
    <location>
        <begin position="197"/>
        <end position="216"/>
    </location>
</feature>
<evidence type="ECO:0000256" key="4">
    <source>
        <dbReference type="ARBA" id="ARBA00023136"/>
    </source>
</evidence>
<accession>A0A167SJF1</accession>
<evidence type="ECO:0000256" key="3">
    <source>
        <dbReference type="ARBA" id="ARBA00022989"/>
    </source>
</evidence>
<feature type="transmembrane region" description="Helical" evidence="7">
    <location>
        <begin position="111"/>
        <end position="142"/>
    </location>
</feature>
<organism evidence="9">
    <name type="scientific">Penicillium chrysogenum</name>
    <name type="common">Penicillium notatum</name>
    <dbReference type="NCBI Taxonomy" id="5076"/>
    <lineage>
        <taxon>Eukaryota</taxon>
        <taxon>Fungi</taxon>
        <taxon>Dikarya</taxon>
        <taxon>Ascomycota</taxon>
        <taxon>Pezizomycotina</taxon>
        <taxon>Eurotiomycetes</taxon>
        <taxon>Eurotiomycetidae</taxon>
        <taxon>Eurotiales</taxon>
        <taxon>Aspergillaceae</taxon>
        <taxon>Penicillium</taxon>
        <taxon>Penicillium chrysogenum species complex</taxon>
    </lineage>
</organism>
<evidence type="ECO:0000256" key="1">
    <source>
        <dbReference type="ARBA" id="ARBA00004141"/>
    </source>
</evidence>
<reference evidence="9" key="1">
    <citation type="journal article" date="2014" name="Genome Announc.">
        <title>Complete sequencing and chromosome-scale genome assembly of the industrial progenitor strain P2niaD18 from the penicillin producer Penicillium chrysogenum.</title>
        <authorList>
            <person name="Specht T."/>
            <person name="Dahlmann T.A."/>
            <person name="Zadra I."/>
            <person name="Kurnsteiner H."/>
            <person name="Kuck U."/>
        </authorList>
    </citation>
    <scope>NUCLEOTIDE SEQUENCE [LARGE SCALE GENOMIC DNA]</scope>
    <source>
        <strain evidence="9">P2niaD18</strain>
    </source>
</reference>
<dbReference type="PANTHER" id="PTHR33048:SF47">
    <property type="entry name" value="INTEGRAL MEMBRANE PROTEIN-RELATED"/>
    <property type="match status" value="1"/>
</dbReference>
<dbReference type="Pfam" id="PF20684">
    <property type="entry name" value="Fung_rhodopsin"/>
    <property type="match status" value="1"/>
</dbReference>
<feature type="transmembrane region" description="Helical" evidence="7">
    <location>
        <begin position="36"/>
        <end position="56"/>
    </location>
</feature>
<evidence type="ECO:0000256" key="6">
    <source>
        <dbReference type="SAM" id="MobiDB-lite"/>
    </source>
</evidence>
<dbReference type="EMBL" id="CM002799">
    <property type="protein sequence ID" value="KZN87253.1"/>
    <property type="molecule type" value="Genomic_DNA"/>
</dbReference>
<dbReference type="AlphaFoldDB" id="A0A167SJF1"/>
<keyword evidence="2 7" id="KW-0812">Transmembrane</keyword>
<evidence type="ECO:0000256" key="7">
    <source>
        <dbReference type="SAM" id="Phobius"/>
    </source>
</evidence>
<keyword evidence="4 7" id="KW-0472">Membrane</keyword>
<sequence>MYVVVITSVFTGLALLVVALRLYTRIYMVKAPGLDDLIISCALICDLAFYACIILERKYGIGIHSSKLSEYDLQNQLFWLWLSVPFYNMTMIFAKLSALTLFARLFRPRPFLLATYIIMGALVIIGLWTTLSGFFFCVPVNAFWDPSEDVRLANCLPAAPVWFTNAALQTSTDLVILVMPMPLLWKLQLPKRQKWGILVVFSLGIFIIGTSSARLYPLSIMVGGGDFLEENAQAALWSSLEANVSIICISLPPLHPLLSRIFSFCFLPRPIQSRASKRRSSRTQMTEPLNRDGGIWCNELFTPGPASYCTSISKVNTNEEDHENEEGIRVKRELRMQSDTLPTPDIEPHSANGVHLDMGEGAVAARSHTAPENPRSNSSVERDFVDFEFPDYREKMNAPI</sequence>
<feature type="transmembrane region" description="Helical" evidence="7">
    <location>
        <begin position="76"/>
        <end position="99"/>
    </location>
</feature>
<name>A0A167SJF1_PENCH</name>
<comment type="similarity">
    <text evidence="5">Belongs to the SAT4 family.</text>
</comment>
<feature type="domain" description="Rhodopsin" evidence="8">
    <location>
        <begin position="20"/>
        <end position="260"/>
    </location>
</feature>
<evidence type="ECO:0000256" key="5">
    <source>
        <dbReference type="ARBA" id="ARBA00038359"/>
    </source>
</evidence>
<keyword evidence="3 7" id="KW-1133">Transmembrane helix</keyword>
<dbReference type="GO" id="GO:0016020">
    <property type="term" value="C:membrane"/>
    <property type="evidence" value="ECO:0007669"/>
    <property type="project" value="UniProtKB-SubCell"/>
</dbReference>
<dbReference type="Proteomes" id="UP000076449">
    <property type="component" value="Chromosome II"/>
</dbReference>
<feature type="transmembrane region" description="Helical" evidence="7">
    <location>
        <begin position="6"/>
        <end position="24"/>
    </location>
</feature>
<evidence type="ECO:0000256" key="2">
    <source>
        <dbReference type="ARBA" id="ARBA00022692"/>
    </source>
</evidence>
<dbReference type="InterPro" id="IPR049326">
    <property type="entry name" value="Rhodopsin_dom_fungi"/>
</dbReference>
<feature type="region of interest" description="Disordered" evidence="6">
    <location>
        <begin position="359"/>
        <end position="382"/>
    </location>
</feature>
<dbReference type="PANTHER" id="PTHR33048">
    <property type="entry name" value="PTH11-LIKE INTEGRAL MEMBRANE PROTEIN (AFU_ORTHOLOGUE AFUA_5G11245)"/>
    <property type="match status" value="1"/>
</dbReference>
<gene>
    <name evidence="9" type="ORF">EN45_058110</name>
</gene>
<evidence type="ECO:0000259" key="8">
    <source>
        <dbReference type="Pfam" id="PF20684"/>
    </source>
</evidence>
<dbReference type="InterPro" id="IPR052337">
    <property type="entry name" value="SAT4-like"/>
</dbReference>
<evidence type="ECO:0000313" key="9">
    <source>
        <dbReference type="EMBL" id="KZN87253.1"/>
    </source>
</evidence>